<proteinExistence type="predicted"/>
<comment type="caution">
    <text evidence="1">The sequence shown here is derived from an EMBL/GenBank/DDBJ whole genome shotgun (WGS) entry which is preliminary data.</text>
</comment>
<reference evidence="1 2" key="1">
    <citation type="journal article" date="2013" name="Genome Announc.">
        <title>Draft Genome Sequence of Streptomyces viridochromogenes Strain Tu57, Producer of Avilamycin.</title>
        <authorList>
            <person name="Gruning B.A."/>
            <person name="Erxleben A."/>
            <person name="Hahnlein A."/>
            <person name="Gunther S."/>
        </authorList>
    </citation>
    <scope>NUCLEOTIDE SEQUENCE [LARGE SCALE GENOMIC DNA]</scope>
    <source>
        <strain evidence="1 2">Tue57</strain>
    </source>
</reference>
<protein>
    <submittedName>
        <fullName evidence="1">Uncharacterized protein</fullName>
    </submittedName>
</protein>
<dbReference type="AlphaFoldDB" id="L8PQK4"/>
<dbReference type="EMBL" id="AMLP01000029">
    <property type="protein sequence ID" value="ELS58303.1"/>
    <property type="molecule type" value="Genomic_DNA"/>
</dbReference>
<evidence type="ECO:0000313" key="1">
    <source>
        <dbReference type="EMBL" id="ELS58303.1"/>
    </source>
</evidence>
<sequence>MGIKGSLGAVAFDLERLNELEFHDATGTASVR</sequence>
<organism evidence="1 2">
    <name type="scientific">Streptomyces viridochromogenes Tue57</name>
    <dbReference type="NCBI Taxonomy" id="1160705"/>
    <lineage>
        <taxon>Bacteria</taxon>
        <taxon>Bacillati</taxon>
        <taxon>Actinomycetota</taxon>
        <taxon>Actinomycetes</taxon>
        <taxon>Kitasatosporales</taxon>
        <taxon>Streptomycetaceae</taxon>
        <taxon>Streptomyces</taxon>
    </lineage>
</organism>
<gene>
    <name evidence="1" type="ORF">STVIR_0747</name>
</gene>
<accession>L8PQK4</accession>
<dbReference type="PATRIC" id="fig|1160705.3.peg.741"/>
<dbReference type="Proteomes" id="UP000011205">
    <property type="component" value="Unassembled WGS sequence"/>
</dbReference>
<name>L8PQK4_STRVR</name>
<evidence type="ECO:0000313" key="2">
    <source>
        <dbReference type="Proteomes" id="UP000011205"/>
    </source>
</evidence>